<dbReference type="InterPro" id="IPR029063">
    <property type="entry name" value="SAM-dependent_MTases_sf"/>
</dbReference>
<dbReference type="PRINTS" id="PR00996">
    <property type="entry name" value="CHERMTFRASE"/>
</dbReference>
<dbReference type="PROSITE" id="PS50123">
    <property type="entry name" value="CHER"/>
    <property type="match status" value="1"/>
</dbReference>
<dbReference type="PANTHER" id="PTHR24422">
    <property type="entry name" value="CHEMOTAXIS PROTEIN METHYLTRANSFERASE"/>
    <property type="match status" value="1"/>
</dbReference>
<accession>A0A245ZR72</accession>
<keyword evidence="3" id="KW-1185">Reference proteome</keyword>
<dbReference type="GO" id="GO:0008983">
    <property type="term" value="F:protein-glutamate O-methyltransferase activity"/>
    <property type="evidence" value="ECO:0007669"/>
    <property type="project" value="UniProtKB-EC"/>
</dbReference>
<feature type="domain" description="CheR-type methyltransferase" evidence="1">
    <location>
        <begin position="20"/>
        <end position="263"/>
    </location>
</feature>
<comment type="caution">
    <text evidence="2">The sequence shown here is derived from an EMBL/GenBank/DDBJ whole genome shotgun (WGS) entry which is preliminary data.</text>
</comment>
<dbReference type="SUPFAM" id="SSF53335">
    <property type="entry name" value="S-adenosyl-L-methionine-dependent methyltransferases"/>
    <property type="match status" value="1"/>
</dbReference>
<keyword evidence="2" id="KW-0808">Transferase</keyword>
<organism evidence="2 3">
    <name type="scientific">Sphingomonas mucosissima</name>
    <dbReference type="NCBI Taxonomy" id="370959"/>
    <lineage>
        <taxon>Bacteria</taxon>
        <taxon>Pseudomonadati</taxon>
        <taxon>Pseudomonadota</taxon>
        <taxon>Alphaproteobacteria</taxon>
        <taxon>Sphingomonadales</taxon>
        <taxon>Sphingomonadaceae</taxon>
        <taxon>Sphingomonas</taxon>
    </lineage>
</organism>
<dbReference type="PANTHER" id="PTHR24422:SF21">
    <property type="entry name" value="CHEMOTAXIS PROTEIN METHYLTRANSFERASE 1"/>
    <property type="match status" value="1"/>
</dbReference>
<reference evidence="2 3" key="1">
    <citation type="submission" date="2017-03" db="EMBL/GenBank/DDBJ databases">
        <title>Genome sequence of Sphingomonas mucosissima DSM 17494.</title>
        <authorList>
            <person name="Poehlein A."/>
            <person name="Wuebbeler J.H."/>
            <person name="Steinbuechel A."/>
            <person name="Daniel R."/>
        </authorList>
    </citation>
    <scope>NUCLEOTIDE SEQUENCE [LARGE SCALE GENOMIC DNA]</scope>
    <source>
        <strain evidence="2 3">DSM 17494</strain>
    </source>
</reference>
<dbReference type="InterPro" id="IPR000780">
    <property type="entry name" value="CheR_MeTrfase"/>
</dbReference>
<dbReference type="InterPro" id="IPR022642">
    <property type="entry name" value="CheR_C"/>
</dbReference>
<evidence type="ECO:0000313" key="2">
    <source>
        <dbReference type="EMBL" id="OWK32245.1"/>
    </source>
</evidence>
<dbReference type="Gene3D" id="3.40.50.150">
    <property type="entry name" value="Vaccinia Virus protein VP39"/>
    <property type="match status" value="1"/>
</dbReference>
<protein>
    <submittedName>
        <fullName evidence="2">Chemotaxis protein methyltransferase cher2</fullName>
        <ecNumber evidence="2">2.1.1.80</ecNumber>
    </submittedName>
</protein>
<dbReference type="Proteomes" id="UP000197783">
    <property type="component" value="Unassembled WGS sequence"/>
</dbReference>
<dbReference type="RefSeq" id="WP_211275695.1">
    <property type="nucleotide sequence ID" value="NZ_NBBJ01000001.1"/>
</dbReference>
<keyword evidence="2" id="KW-0489">Methyltransferase</keyword>
<evidence type="ECO:0000259" key="1">
    <source>
        <dbReference type="PROSITE" id="PS50123"/>
    </source>
</evidence>
<dbReference type="EMBL" id="NBBJ01000001">
    <property type="protein sequence ID" value="OWK32245.1"/>
    <property type="molecule type" value="Genomic_DNA"/>
</dbReference>
<dbReference type="GO" id="GO:0032259">
    <property type="term" value="P:methylation"/>
    <property type="evidence" value="ECO:0007669"/>
    <property type="project" value="UniProtKB-KW"/>
</dbReference>
<name>A0A245ZR72_9SPHN</name>
<dbReference type="EC" id="2.1.1.80" evidence="2"/>
<gene>
    <name evidence="2" type="primary">cheR2</name>
    <name evidence="2" type="ORF">SPMU_05670</name>
</gene>
<sequence length="275" mass="29536">MINDRPFAPSDTSPITVTALATLLEARTGQRIAANRAWRIDTALKPIAVERGAASIDELVAAVRDGSNTALADRIVDALLNQETSFFRDAGAIEAAAEAITAIAPSKPRIWCAGCSTGQEPLSLSMALTERGVPHELIATDVSGHAIARARAGRYSQFEIQRGLATIRMLRWFDQDGSDWIAQPALVRGVTWRRSNLVLDAPPAGAFDAVFCRNVLFYLAPDLRPRVLEAIAGSLQPAGALMLGAGETVIGQTDRFVPSKRFRGLYQLAAAERSA</sequence>
<dbReference type="SMART" id="SM00138">
    <property type="entry name" value="MeTrc"/>
    <property type="match status" value="1"/>
</dbReference>
<proteinExistence type="predicted"/>
<dbReference type="InterPro" id="IPR050903">
    <property type="entry name" value="Bact_Chemotaxis_MeTrfase"/>
</dbReference>
<dbReference type="AlphaFoldDB" id="A0A245ZR72"/>
<evidence type="ECO:0000313" key="3">
    <source>
        <dbReference type="Proteomes" id="UP000197783"/>
    </source>
</evidence>
<dbReference type="Pfam" id="PF01739">
    <property type="entry name" value="CheR"/>
    <property type="match status" value="1"/>
</dbReference>